<dbReference type="Gene3D" id="1.20.1090.10">
    <property type="entry name" value="Dehydroquinate synthase-like - alpha domain"/>
    <property type="match status" value="1"/>
</dbReference>
<dbReference type="RefSeq" id="WP_021797033.1">
    <property type="nucleotide sequence ID" value="NZ_ACVN02000120.1"/>
</dbReference>
<comment type="cofactor">
    <cofactor evidence="8">
        <name>Zn(2+)</name>
        <dbReference type="ChEBI" id="CHEBI:29105"/>
    </cofactor>
    <text evidence="8">Binds 1 zinc ion per subunit.</text>
</comment>
<evidence type="ECO:0000256" key="3">
    <source>
        <dbReference type="ARBA" id="ARBA00023027"/>
    </source>
</evidence>
<keyword evidence="8" id="KW-0862">Zinc</keyword>
<feature type="binding site" evidence="9">
    <location>
        <position position="128"/>
    </location>
    <ligand>
        <name>NAD(+)</name>
        <dbReference type="ChEBI" id="CHEBI:57540"/>
    </ligand>
</feature>
<feature type="binding site" evidence="9">
    <location>
        <position position="134"/>
    </location>
    <ligand>
        <name>NAD(+)</name>
        <dbReference type="ChEBI" id="CHEBI:57540"/>
    </ligand>
</feature>
<feature type="binding site" evidence="8">
    <location>
        <position position="274"/>
    </location>
    <ligand>
        <name>glycerol</name>
        <dbReference type="ChEBI" id="CHEBI:17754"/>
    </ligand>
</feature>
<proteinExistence type="predicted"/>
<dbReference type="GO" id="GO:0046872">
    <property type="term" value="F:metal ion binding"/>
    <property type="evidence" value="ECO:0007669"/>
    <property type="project" value="UniProtKB-KW"/>
</dbReference>
<evidence type="ECO:0000313" key="12">
    <source>
        <dbReference type="Proteomes" id="UP000017052"/>
    </source>
</evidence>
<evidence type="ECO:0000256" key="7">
    <source>
        <dbReference type="ARBA" id="ARBA00049006"/>
    </source>
</evidence>
<evidence type="ECO:0000313" key="11">
    <source>
        <dbReference type="EMBL" id="ERK59381.1"/>
    </source>
</evidence>
<evidence type="ECO:0000256" key="9">
    <source>
        <dbReference type="PIRSR" id="PIRSR000112-3"/>
    </source>
</evidence>
<comment type="catalytic activity">
    <reaction evidence="7">
        <text>glycerol + NAD(+) = dihydroxyacetone + NADH + H(+)</text>
        <dbReference type="Rhea" id="RHEA:13769"/>
        <dbReference type="ChEBI" id="CHEBI:15378"/>
        <dbReference type="ChEBI" id="CHEBI:16016"/>
        <dbReference type="ChEBI" id="CHEBI:17754"/>
        <dbReference type="ChEBI" id="CHEBI:57540"/>
        <dbReference type="ChEBI" id="CHEBI:57945"/>
        <dbReference type="EC" id="1.1.1.6"/>
    </reaction>
</comment>
<dbReference type="Gene3D" id="3.40.50.1970">
    <property type="match status" value="1"/>
</dbReference>
<keyword evidence="1 8" id="KW-0479">Metal-binding</keyword>
<gene>
    <name evidence="11" type="ORF">HMPREF0682_0789</name>
</gene>
<dbReference type="PIRSF" id="PIRSF000112">
    <property type="entry name" value="Glycerol_dehydrogenase"/>
    <property type="match status" value="1"/>
</dbReference>
<comment type="pathway">
    <text evidence="4">Polyol metabolism; glycerol fermentation; glycerone phosphate from glycerol (oxidative route): step 1/2.</text>
</comment>
<dbReference type="OrthoDB" id="323926at2"/>
<feature type="binding site" evidence="8">
    <location>
        <position position="174"/>
    </location>
    <ligand>
        <name>glycerol</name>
        <dbReference type="ChEBI" id="CHEBI:17754"/>
    </ligand>
</feature>
<evidence type="ECO:0000256" key="1">
    <source>
        <dbReference type="ARBA" id="ARBA00022723"/>
    </source>
</evidence>
<name>U2QS80_9ACTN</name>
<evidence type="ECO:0000256" key="5">
    <source>
        <dbReference type="ARBA" id="ARBA00039147"/>
    </source>
</evidence>
<evidence type="ECO:0000259" key="10">
    <source>
        <dbReference type="Pfam" id="PF00465"/>
    </source>
</evidence>
<dbReference type="InterPro" id="IPR016205">
    <property type="entry name" value="Glycerol_DH"/>
</dbReference>
<evidence type="ECO:0000256" key="4">
    <source>
        <dbReference type="ARBA" id="ARBA00037918"/>
    </source>
</evidence>
<keyword evidence="2 11" id="KW-0560">Oxidoreductase</keyword>
<sequence length="365" mass="38751">MSSTSSTYLPDWTIGGADVHTALPGIVSAHGSSAVIIGGRRAMAAAEPRIRGALEGSPVSVTGSFVAGDEATQEKADELQGADEVARADVILAVGGGKMIDLCKLLSIQTGKALVTIPTIASTCAAVTRVGVIYHPDHSFSRHIFRNRPAEHTVIDTDIIARAPTVYLWAGIGDALSKQVESPFSSRGLALGHSDRVGVDISRRGAEPLFAHGAQALADAERGEASDAVREMALTILVTTGLTSVLVQHRFNSSFAHAVYNAHTTMPDAGNHLHGEIVSLGVLVLLTLDGQFAERDRFHDLNASLGLPTRTDQVSVGPGRLDEFTDRIMDFVRPEEAPYPITRAMVHQALLDLNAYSAAREAERP</sequence>
<evidence type="ECO:0000256" key="2">
    <source>
        <dbReference type="ARBA" id="ARBA00023002"/>
    </source>
</evidence>
<dbReference type="SUPFAM" id="SSF56796">
    <property type="entry name" value="Dehydroquinate synthase-like"/>
    <property type="match status" value="1"/>
</dbReference>
<evidence type="ECO:0000256" key="8">
    <source>
        <dbReference type="PIRSR" id="PIRSR000112-1"/>
    </source>
</evidence>
<keyword evidence="3 9" id="KW-0520">NAD</keyword>
<organism evidence="11 12">
    <name type="scientific">Propionibacterium acidifaciens F0233</name>
    <dbReference type="NCBI Taxonomy" id="553198"/>
    <lineage>
        <taxon>Bacteria</taxon>
        <taxon>Bacillati</taxon>
        <taxon>Actinomycetota</taxon>
        <taxon>Actinomycetes</taxon>
        <taxon>Propionibacteriales</taxon>
        <taxon>Propionibacteriaceae</taxon>
        <taxon>Propionibacterium</taxon>
    </lineage>
</organism>
<dbReference type="Pfam" id="PF00465">
    <property type="entry name" value="Fe-ADH"/>
    <property type="match status" value="1"/>
</dbReference>
<protein>
    <recommendedName>
        <fullName evidence="6">Glycerol dehydrogenase</fullName>
        <ecNumber evidence="5">1.1.1.6</ecNumber>
    </recommendedName>
</protein>
<dbReference type="GeneID" id="95360758"/>
<feature type="binding site" evidence="9">
    <location>
        <begin position="97"/>
        <end position="101"/>
    </location>
    <ligand>
        <name>NAD(+)</name>
        <dbReference type="ChEBI" id="CHEBI:57540"/>
    </ligand>
</feature>
<evidence type="ECO:0000256" key="6">
    <source>
        <dbReference type="ARBA" id="ARBA00040132"/>
    </source>
</evidence>
<dbReference type="GO" id="GO:0008888">
    <property type="term" value="F:glycerol dehydrogenase (NAD+) activity"/>
    <property type="evidence" value="ECO:0007669"/>
    <property type="project" value="UniProtKB-EC"/>
</dbReference>
<dbReference type="InterPro" id="IPR001670">
    <property type="entry name" value="ADH_Fe/GldA"/>
</dbReference>
<keyword evidence="12" id="KW-1185">Reference proteome</keyword>
<comment type="caution">
    <text evidence="11">The sequence shown here is derived from an EMBL/GenBank/DDBJ whole genome shotgun (WGS) entry which is preliminary data.</text>
</comment>
<dbReference type="EC" id="1.1.1.6" evidence="5"/>
<dbReference type="EMBL" id="ACVN02000120">
    <property type="protein sequence ID" value="ERK59381.1"/>
    <property type="molecule type" value="Genomic_DNA"/>
</dbReference>
<accession>U2QS80</accession>
<feature type="binding site" evidence="9">
    <location>
        <begin position="119"/>
        <end position="122"/>
    </location>
    <ligand>
        <name>NAD(+)</name>
        <dbReference type="ChEBI" id="CHEBI:57540"/>
    </ligand>
</feature>
<feature type="binding site" evidence="8">
    <location>
        <position position="257"/>
    </location>
    <ligand>
        <name>glycerol</name>
        <dbReference type="ChEBI" id="CHEBI:17754"/>
    </ligand>
</feature>
<dbReference type="Proteomes" id="UP000017052">
    <property type="component" value="Unassembled WGS sequence"/>
</dbReference>
<dbReference type="AlphaFoldDB" id="U2QS80"/>
<dbReference type="PANTHER" id="PTHR43616:SF5">
    <property type="entry name" value="GLYCEROL DEHYDROGENASE 1"/>
    <property type="match status" value="1"/>
</dbReference>
<feature type="domain" description="Alcohol dehydrogenase iron-type/glycerol dehydrogenase GldA" evidence="10">
    <location>
        <begin position="13"/>
        <end position="145"/>
    </location>
</feature>
<dbReference type="CDD" id="cd08171">
    <property type="entry name" value="GlyDH-like"/>
    <property type="match status" value="1"/>
</dbReference>
<dbReference type="PANTHER" id="PTHR43616">
    <property type="entry name" value="GLYCEROL DEHYDROGENASE"/>
    <property type="match status" value="1"/>
</dbReference>
<reference evidence="11" key="1">
    <citation type="submission" date="2013-08" db="EMBL/GenBank/DDBJ databases">
        <authorList>
            <person name="Durkin A.S."/>
            <person name="Haft D.R."/>
            <person name="McCorrison J."/>
            <person name="Torralba M."/>
            <person name="Gillis M."/>
            <person name="Haft D.H."/>
            <person name="Methe B."/>
            <person name="Sutton G."/>
            <person name="Nelson K.E."/>
        </authorList>
    </citation>
    <scope>NUCLEOTIDE SEQUENCE [LARGE SCALE GENOMIC DNA]</scope>
    <source>
        <strain evidence="11">F0233</strain>
    </source>
</reference>